<keyword evidence="4" id="KW-1185">Reference proteome</keyword>
<dbReference type="GO" id="GO:0003677">
    <property type="term" value="F:DNA binding"/>
    <property type="evidence" value="ECO:0007669"/>
    <property type="project" value="TreeGrafter"/>
</dbReference>
<feature type="compositionally biased region" description="Basic and acidic residues" evidence="1">
    <location>
        <begin position="165"/>
        <end position="175"/>
    </location>
</feature>
<evidence type="ECO:0000313" key="4">
    <source>
        <dbReference type="Proteomes" id="UP000019118"/>
    </source>
</evidence>
<feature type="compositionally biased region" description="Polar residues" evidence="1">
    <location>
        <begin position="271"/>
        <end position="290"/>
    </location>
</feature>
<name>A0AAR5PJ58_DENPD</name>
<dbReference type="Gene3D" id="3.40.50.300">
    <property type="entry name" value="P-loop containing nucleotide triphosphate hydrolases"/>
    <property type="match status" value="1"/>
</dbReference>
<feature type="compositionally biased region" description="Low complexity" evidence="1">
    <location>
        <begin position="208"/>
        <end position="221"/>
    </location>
</feature>
<evidence type="ECO:0000313" key="3">
    <source>
        <dbReference type="EnsemblMetazoa" id="XP_019760927.1"/>
    </source>
</evidence>
<dbReference type="GO" id="GO:0061860">
    <property type="term" value="F:DNA clamp unloader activity"/>
    <property type="evidence" value="ECO:0007669"/>
    <property type="project" value="TreeGrafter"/>
</dbReference>
<dbReference type="InterPro" id="IPR003959">
    <property type="entry name" value="ATPase_AAA_core"/>
</dbReference>
<dbReference type="InterPro" id="IPR003593">
    <property type="entry name" value="AAA+_ATPase"/>
</dbReference>
<organism evidence="3 4">
    <name type="scientific">Dendroctonus ponderosae</name>
    <name type="common">Mountain pine beetle</name>
    <dbReference type="NCBI Taxonomy" id="77166"/>
    <lineage>
        <taxon>Eukaryota</taxon>
        <taxon>Metazoa</taxon>
        <taxon>Ecdysozoa</taxon>
        <taxon>Arthropoda</taxon>
        <taxon>Hexapoda</taxon>
        <taxon>Insecta</taxon>
        <taxon>Pterygota</taxon>
        <taxon>Neoptera</taxon>
        <taxon>Endopterygota</taxon>
        <taxon>Coleoptera</taxon>
        <taxon>Polyphaga</taxon>
        <taxon>Cucujiformia</taxon>
        <taxon>Curculionidae</taxon>
        <taxon>Scolytinae</taxon>
        <taxon>Dendroctonus</taxon>
    </lineage>
</organism>
<dbReference type="Pfam" id="PF00004">
    <property type="entry name" value="AAA"/>
    <property type="match status" value="1"/>
</dbReference>
<dbReference type="SUPFAM" id="SSF52540">
    <property type="entry name" value="P-loop containing nucleoside triphosphate hydrolases"/>
    <property type="match status" value="1"/>
</dbReference>
<reference evidence="4" key="1">
    <citation type="journal article" date="2013" name="Genome Biol.">
        <title>Draft genome of the mountain pine beetle, Dendroctonus ponderosae Hopkins, a major forest pest.</title>
        <authorList>
            <person name="Keeling C.I."/>
            <person name="Yuen M.M."/>
            <person name="Liao N.Y."/>
            <person name="Docking T.R."/>
            <person name="Chan S.K."/>
            <person name="Taylor G.A."/>
            <person name="Palmquist D.L."/>
            <person name="Jackman S.D."/>
            <person name="Nguyen A."/>
            <person name="Li M."/>
            <person name="Henderson H."/>
            <person name="Janes J.K."/>
            <person name="Zhao Y."/>
            <person name="Pandoh P."/>
            <person name="Moore R."/>
            <person name="Sperling F.A."/>
            <person name="Huber D.P."/>
            <person name="Birol I."/>
            <person name="Jones S.J."/>
            <person name="Bohlmann J."/>
        </authorList>
    </citation>
    <scope>NUCLEOTIDE SEQUENCE</scope>
</reference>
<dbReference type="InterPro" id="IPR027417">
    <property type="entry name" value="P-loop_NTPase"/>
</dbReference>
<feature type="region of interest" description="Disordered" evidence="1">
    <location>
        <begin position="601"/>
        <end position="622"/>
    </location>
</feature>
<protein>
    <recommendedName>
        <fullName evidence="2">AAA+ ATPase domain-containing protein</fullName>
    </recommendedName>
</protein>
<reference evidence="3" key="2">
    <citation type="submission" date="2024-08" db="UniProtKB">
        <authorList>
            <consortium name="EnsemblMetazoa"/>
        </authorList>
    </citation>
    <scope>IDENTIFICATION</scope>
</reference>
<dbReference type="EnsemblMetazoa" id="XM_019905368.1">
    <property type="protein sequence ID" value="XP_019760927.1"/>
    <property type="gene ID" value="LOC109538223"/>
</dbReference>
<feature type="compositionally biased region" description="Basic residues" evidence="1">
    <location>
        <begin position="604"/>
        <end position="614"/>
    </location>
</feature>
<dbReference type="PANTHER" id="PTHR23389">
    <property type="entry name" value="CHROMOSOME TRANSMISSION FIDELITY FACTOR 18"/>
    <property type="match status" value="1"/>
</dbReference>
<dbReference type="GO" id="GO:0005524">
    <property type="term" value="F:ATP binding"/>
    <property type="evidence" value="ECO:0007669"/>
    <property type="project" value="InterPro"/>
</dbReference>
<feature type="compositionally biased region" description="Basic residues" evidence="1">
    <location>
        <begin position="297"/>
        <end position="321"/>
    </location>
</feature>
<feature type="compositionally biased region" description="Basic and acidic residues" evidence="1">
    <location>
        <begin position="27"/>
        <end position="36"/>
    </location>
</feature>
<feature type="region of interest" description="Disordered" evidence="1">
    <location>
        <begin position="1"/>
        <end position="69"/>
    </location>
</feature>
<dbReference type="GO" id="GO:0016887">
    <property type="term" value="F:ATP hydrolysis activity"/>
    <property type="evidence" value="ECO:0007669"/>
    <property type="project" value="InterPro"/>
</dbReference>
<feature type="region of interest" description="Disordered" evidence="1">
    <location>
        <begin position="269"/>
        <end position="343"/>
    </location>
</feature>
<dbReference type="Proteomes" id="UP000019118">
    <property type="component" value="Unassembled WGS sequence"/>
</dbReference>
<dbReference type="AlphaFoldDB" id="A0AAR5PJ58"/>
<dbReference type="PANTHER" id="PTHR23389:SF21">
    <property type="entry name" value="ATPASE FAMILY AAA DOMAIN-CONTAINING PROTEIN 5"/>
    <property type="match status" value="1"/>
</dbReference>
<proteinExistence type="predicted"/>
<sequence>MKDITHYFPSPNKSASPRIKTKRKRKPTDPEVRKQEVVNGESSNSTVDHNTSPPVPDDNESNNVECDGVAPSTPIVNAFQFLMESRNNIIGSNSCASSKSESESTCVIDKSKLKARRRLLEEWADKNGASKRKRDEQEIDSCISLKLEKRAKRLRNMLRADELKVQESNKSDKSRINSSLCGSDSECSNDLTLREYGSKSLVNATQLSDSKSSNSSTSNSPSHKRLKVNGQNNLLNFFEALSKENSSSELNDFDESPNSDAQQVIKMKMFTPSSSSPKNGRTSMSTSGSSPDEVKSKPPRKKHISGSSQRSKRSCKTRKGIVKSNKGSPKLRKNSTKKSSISVQHNTTCAKILTNNQPQLESINVEETAVVEAGGSRDLVVSPILERRSLRMRRKVDYKETKIELPTSVNKSKKQSYKKLRNIKADNIIGNIELLSESDNKEENKKVNTSIKLAPVFLKSTPKPKLDLETIQARKQFLLSGIPDSLKKTVEKQKSVEEKVHNIFPVISHVQQKCESRFWNLPFCDIPQLANDPLQIDKENLKCSGLIIKELPYEIQLTTAVDKIANVKSVIQKMKADNPDYPVFKVFRQLYERSGKHFLEEKKKPRKQSQKSKRKSQDFACEEDASKKHELWIDKYKPRMSDEILANHHGVVQLRKWLEIWKNYSQEINSKKRRRAFNSDSEFESIDCDSRDSTYLPGNTVILHGPCGSGKTSAVYAVANEFNFNVLELNASTRRTGKILLQELKEATRSHQVRHESSVMESTNQQKSKKLKTKKCQTKEAETGNHQKMCILLLEDIDLLFDQDEGFLSSLSHLIMTSKRPIILTTTDKSPPHVQKLMNQYECISFTPLSPRCLAVWLQILCLIEGLLTDRDELGNLLQYNIGDIRKTLLQLQFWAQSGGQLERNKEYPLKAGGSCKTVLKIRDEDCNVGQTDIPEDLYEQKQFIHRHSLGSFEIFRVNKEYLIPQNIDLGNIWWNIPNILDVPSCSSRITEKRAIGIERADPDSRDNQKMKSLSGLYDYLSLSDSLLTTVNSHVSNEPFVNRRSVEVLNSLELTERKEDDNAVFAELFQDMCHTLVNESIENYMQIYMTRPTLDMGMPDTNERRWRANLHLCEDFLKQPIPLSNVLNRKSTALDYLPSLRHIARSEKTRAATNTKRGNRFRHYFKGLNMQFKASTCELACNCLNME</sequence>
<accession>A0AAR5PJ58</accession>
<evidence type="ECO:0000256" key="1">
    <source>
        <dbReference type="SAM" id="MobiDB-lite"/>
    </source>
</evidence>
<feature type="compositionally biased region" description="Polar residues" evidence="1">
    <location>
        <begin position="176"/>
        <end position="186"/>
    </location>
</feature>
<evidence type="ECO:0000259" key="2">
    <source>
        <dbReference type="SMART" id="SM00382"/>
    </source>
</evidence>
<dbReference type="GO" id="GO:0005634">
    <property type="term" value="C:nucleus"/>
    <property type="evidence" value="ECO:0007669"/>
    <property type="project" value="TreeGrafter"/>
</dbReference>
<dbReference type="SMART" id="SM00382">
    <property type="entry name" value="AAA"/>
    <property type="match status" value="1"/>
</dbReference>
<feature type="compositionally biased region" description="Polar residues" evidence="1">
    <location>
        <begin position="40"/>
        <end position="52"/>
    </location>
</feature>
<feature type="region of interest" description="Disordered" evidence="1">
    <location>
        <begin position="204"/>
        <end position="229"/>
    </location>
</feature>
<feature type="region of interest" description="Disordered" evidence="1">
    <location>
        <begin position="165"/>
        <end position="186"/>
    </location>
</feature>
<feature type="domain" description="AAA+ ATPase" evidence="2">
    <location>
        <begin position="697"/>
        <end position="851"/>
    </location>
</feature>
<feature type="region of interest" description="Disordered" evidence="1">
    <location>
        <begin position="751"/>
        <end position="775"/>
    </location>
</feature>